<dbReference type="SUPFAM" id="SSF50729">
    <property type="entry name" value="PH domain-like"/>
    <property type="match status" value="1"/>
</dbReference>
<dbReference type="PROSITE" id="PS51745">
    <property type="entry name" value="PB1"/>
    <property type="match status" value="1"/>
</dbReference>
<dbReference type="EMBL" id="JAEPRB010000401">
    <property type="protein sequence ID" value="KAG2216464.1"/>
    <property type="molecule type" value="Genomic_DNA"/>
</dbReference>
<dbReference type="Proteomes" id="UP000646827">
    <property type="component" value="Unassembled WGS sequence"/>
</dbReference>
<dbReference type="InterPro" id="IPR000219">
    <property type="entry name" value="DH_dom"/>
</dbReference>
<dbReference type="Pfam" id="PF00564">
    <property type="entry name" value="PB1"/>
    <property type="match status" value="1"/>
</dbReference>
<feature type="compositionally biased region" description="Low complexity" evidence="1">
    <location>
        <begin position="678"/>
        <end position="690"/>
    </location>
</feature>
<keyword evidence="5" id="KW-1185">Reference proteome</keyword>
<dbReference type="CDD" id="cd00160">
    <property type="entry name" value="RhoGEF"/>
    <property type="match status" value="1"/>
</dbReference>
<dbReference type="Gene3D" id="3.10.20.90">
    <property type="entry name" value="Phosphatidylinositol 3-kinase Catalytic Subunit, Chain A, domain 1"/>
    <property type="match status" value="1"/>
</dbReference>
<dbReference type="PROSITE" id="PS50010">
    <property type="entry name" value="DH_2"/>
    <property type="match status" value="1"/>
</dbReference>
<dbReference type="PANTHER" id="PTHR47339">
    <property type="entry name" value="CELL DIVISION CONTROL PROTEIN 24"/>
    <property type="match status" value="1"/>
</dbReference>
<dbReference type="CDD" id="cd05992">
    <property type="entry name" value="PB1"/>
    <property type="match status" value="1"/>
</dbReference>
<dbReference type="InterPro" id="IPR000270">
    <property type="entry name" value="PB1_dom"/>
</dbReference>
<feature type="compositionally biased region" description="Low complexity" evidence="1">
    <location>
        <begin position="838"/>
        <end position="848"/>
    </location>
</feature>
<feature type="compositionally biased region" description="Low complexity" evidence="1">
    <location>
        <begin position="713"/>
        <end position="738"/>
    </location>
</feature>
<dbReference type="InterPro" id="IPR010481">
    <property type="entry name" value="Cdc24/Scd1_N"/>
</dbReference>
<feature type="compositionally biased region" description="Polar residues" evidence="1">
    <location>
        <begin position="598"/>
        <end position="617"/>
    </location>
</feature>
<feature type="compositionally biased region" description="Polar residues" evidence="1">
    <location>
        <begin position="703"/>
        <end position="712"/>
    </location>
</feature>
<dbReference type="PROSITE" id="PS00741">
    <property type="entry name" value="DH_1"/>
    <property type="match status" value="1"/>
</dbReference>
<evidence type="ECO:0000259" key="3">
    <source>
        <dbReference type="PROSITE" id="PS51745"/>
    </source>
</evidence>
<dbReference type="OrthoDB" id="1594986at2759"/>
<dbReference type="InterPro" id="IPR001331">
    <property type="entry name" value="GDS_CDC24_CS"/>
</dbReference>
<dbReference type="Pfam" id="PF06395">
    <property type="entry name" value="CDC24"/>
    <property type="match status" value="1"/>
</dbReference>
<evidence type="ECO:0000313" key="5">
    <source>
        <dbReference type="Proteomes" id="UP000646827"/>
    </source>
</evidence>
<dbReference type="Gene3D" id="1.10.418.10">
    <property type="entry name" value="Calponin-like domain"/>
    <property type="match status" value="1"/>
</dbReference>
<feature type="region of interest" description="Disordered" evidence="1">
    <location>
        <begin position="816"/>
        <end position="869"/>
    </location>
</feature>
<dbReference type="SUPFAM" id="SSF54277">
    <property type="entry name" value="CAD &amp; PB1 domains"/>
    <property type="match status" value="1"/>
</dbReference>
<feature type="region of interest" description="Disordered" evidence="1">
    <location>
        <begin position="589"/>
        <end position="804"/>
    </location>
</feature>
<feature type="region of interest" description="Disordered" evidence="1">
    <location>
        <begin position="1"/>
        <end position="22"/>
    </location>
</feature>
<dbReference type="InterPro" id="IPR053793">
    <property type="entry name" value="PB1-like"/>
</dbReference>
<dbReference type="GO" id="GO:0043332">
    <property type="term" value="C:mating projection tip"/>
    <property type="evidence" value="ECO:0007669"/>
    <property type="project" value="TreeGrafter"/>
</dbReference>
<feature type="compositionally biased region" description="Acidic residues" evidence="1">
    <location>
        <begin position="645"/>
        <end position="662"/>
    </location>
</feature>
<dbReference type="PANTHER" id="PTHR47339:SF1">
    <property type="entry name" value="CELL DIVISION CONTROL PROTEIN 24"/>
    <property type="match status" value="1"/>
</dbReference>
<dbReference type="Pfam" id="PF00621">
    <property type="entry name" value="RhoGEF"/>
    <property type="match status" value="1"/>
</dbReference>
<dbReference type="SUPFAM" id="SSF48065">
    <property type="entry name" value="DBL homology domain (DH-domain)"/>
    <property type="match status" value="1"/>
</dbReference>
<dbReference type="Pfam" id="PF15411">
    <property type="entry name" value="PH_10"/>
    <property type="match status" value="1"/>
</dbReference>
<evidence type="ECO:0000259" key="2">
    <source>
        <dbReference type="PROSITE" id="PS50010"/>
    </source>
</evidence>
<feature type="compositionally biased region" description="Low complexity" evidence="1">
    <location>
        <begin position="495"/>
        <end position="505"/>
    </location>
</feature>
<dbReference type="Gene3D" id="1.20.900.10">
    <property type="entry name" value="Dbl homology (DH) domain"/>
    <property type="match status" value="1"/>
</dbReference>
<organism evidence="4 5">
    <name type="scientific">Circinella minor</name>
    <dbReference type="NCBI Taxonomy" id="1195481"/>
    <lineage>
        <taxon>Eukaryota</taxon>
        <taxon>Fungi</taxon>
        <taxon>Fungi incertae sedis</taxon>
        <taxon>Mucoromycota</taxon>
        <taxon>Mucoromycotina</taxon>
        <taxon>Mucoromycetes</taxon>
        <taxon>Mucorales</taxon>
        <taxon>Lichtheimiaceae</taxon>
        <taxon>Circinella</taxon>
    </lineage>
</organism>
<dbReference type="InterPro" id="IPR035899">
    <property type="entry name" value="DBL_dom_sf"/>
</dbReference>
<dbReference type="GO" id="GO:0000935">
    <property type="term" value="C:division septum"/>
    <property type="evidence" value="ECO:0007669"/>
    <property type="project" value="TreeGrafter"/>
</dbReference>
<feature type="domain" description="PB1" evidence="3">
    <location>
        <begin position="924"/>
        <end position="1006"/>
    </location>
</feature>
<evidence type="ECO:0000313" key="4">
    <source>
        <dbReference type="EMBL" id="KAG2216464.1"/>
    </source>
</evidence>
<dbReference type="Gene3D" id="2.30.29.30">
    <property type="entry name" value="Pleckstrin-homology domain (PH domain)/Phosphotyrosine-binding domain (PTB)"/>
    <property type="match status" value="1"/>
</dbReference>
<dbReference type="InterPro" id="IPR036872">
    <property type="entry name" value="CH_dom_sf"/>
</dbReference>
<dbReference type="InterPro" id="IPR011993">
    <property type="entry name" value="PH-like_dom_sf"/>
</dbReference>
<dbReference type="GO" id="GO:0031106">
    <property type="term" value="P:septin ring organization"/>
    <property type="evidence" value="ECO:0007669"/>
    <property type="project" value="TreeGrafter"/>
</dbReference>
<dbReference type="GO" id="GO:0030010">
    <property type="term" value="P:establishment of cell polarity"/>
    <property type="evidence" value="ECO:0007669"/>
    <property type="project" value="TreeGrafter"/>
</dbReference>
<feature type="compositionally biased region" description="Low complexity" evidence="1">
    <location>
        <begin position="752"/>
        <end position="800"/>
    </location>
</feature>
<evidence type="ECO:0000256" key="1">
    <source>
        <dbReference type="SAM" id="MobiDB-lite"/>
    </source>
</evidence>
<name>A0A8H7RRH8_9FUNG</name>
<dbReference type="GO" id="GO:0035556">
    <property type="term" value="P:intracellular signal transduction"/>
    <property type="evidence" value="ECO:0007669"/>
    <property type="project" value="InterPro"/>
</dbReference>
<feature type="region of interest" description="Disordered" evidence="1">
    <location>
        <begin position="471"/>
        <end position="507"/>
    </location>
</feature>
<dbReference type="GO" id="GO:0005634">
    <property type="term" value="C:nucleus"/>
    <property type="evidence" value="ECO:0007669"/>
    <property type="project" value="TreeGrafter"/>
</dbReference>
<dbReference type="AlphaFoldDB" id="A0A8H7RRH8"/>
<accession>A0A8H7RRH8</accession>
<feature type="compositionally biased region" description="Polar residues" evidence="1">
    <location>
        <begin position="849"/>
        <end position="860"/>
    </location>
</feature>
<gene>
    <name evidence="4" type="ORF">INT45_006535</name>
</gene>
<evidence type="ECO:0008006" key="6">
    <source>
        <dbReference type="Google" id="ProtNLM"/>
    </source>
</evidence>
<reference evidence="4 5" key="1">
    <citation type="submission" date="2020-12" db="EMBL/GenBank/DDBJ databases">
        <title>Metabolic potential, ecology and presence of endohyphal bacteria is reflected in genomic diversity of Mucoromycotina.</title>
        <authorList>
            <person name="Muszewska A."/>
            <person name="Okrasinska A."/>
            <person name="Steczkiewicz K."/>
            <person name="Drgas O."/>
            <person name="Orlowska M."/>
            <person name="Perlinska-Lenart U."/>
            <person name="Aleksandrzak-Piekarczyk T."/>
            <person name="Szatraj K."/>
            <person name="Zielenkiewicz U."/>
            <person name="Pilsyk S."/>
            <person name="Malc E."/>
            <person name="Mieczkowski P."/>
            <person name="Kruszewska J.S."/>
            <person name="Biernat P."/>
            <person name="Pawlowska J."/>
        </authorList>
    </citation>
    <scope>NUCLEOTIDE SEQUENCE [LARGE SCALE GENOMIC DNA]</scope>
    <source>
        <strain evidence="4 5">CBS 142.35</strain>
    </source>
</reference>
<proteinExistence type="predicted"/>
<sequence length="1039" mass="117276">MQIPTQIDTPIATDSVTNKPSSQKASLYHTCRAVLNGLASVPGFDYYLTMEPTTTITSEPSTSTSLLSPVSPSFNNTTTTTTTTVVIGDPAAPPLTPTTPTTLKTTNINTNTNKINDPLSKLWFICRQGASLCLLFNTLKPESAIDISQKMKSKAYVYHFSIACRDHLGLDQENLFTVSDLFQDDTNGFVKVVNTVRKILELLEINGIISIKKHLHRRHSSTNTPKDTRSKVVIELLETERKYVQDLESLQYYMREAHAQKVLAPDTLHQLFGNLNALLDFQRRFLIHAEDNADRPPQEQRFGSLFVQLEDAFSVYEPFCANFQTAQTLVIQESNKLQKLADIMSPSYELPSMLIKPVQRVCKYPLILKELVKSTPEDWTYYHEMKMGLEAIQRVTSKVNETKRRQENMVYVEDLLSRILDQSWKGAIPSYGCLLLHERFVLYRNDVDYQVLMYLFEKSVFICTDEKDTTGHQANNHHHNGKKSISSVTKKKKSLSNSSNNNKENNGGGLNVKGRIFISQLVQVTDVSQAGLWSLRIYWSERDPKPHSIQSFNLKSFILKCRNGEQLRQWEAAFSKLIQNEKRLSRESRAAAEASVSKHQQQSSSTTNFVSTTATSIQQQQQQQTLKSRSLSGMKYGEGRKVLDSDIEDDEEEDDENDDVYDELMHSSDEEDSEFYGHSQNNTNHVQQQQHQRHSHSKSQNSVSLGSNYYGHNNNNETNNNNNNTISTSNQHPTMPGMTLPPLPRDSGIDTTTNSGSYSPPNSYPSSPLTNSYPSSPSASTRASTSSSSGSSTMWQQSQQRRYDASEMIGRSILNSSEVIGIPPTSSTDDDSYPFLPSNNNNTTSNTTRMRSQSSPNIHQQIPFEDTKDVPLPINSRTLYYHQQQQQQQQRDRLSAGYPYEQQEQNEDYNSILVPPSTIPPVANVKIKLNYMDDIYVIVVPLDITFDELLDRIDRKIRVYMGDMDILVGLKYQDEDGDLITISSTEDVQMGFESRGVSNTVNFFAVMTTTQMMKPTSCSTTNTTTPTTTPPTLINGCTR</sequence>
<comment type="caution">
    <text evidence="4">The sequence shown here is derived from an EMBL/GenBank/DDBJ whole genome shotgun (WGS) entry which is preliminary data.</text>
</comment>
<dbReference type="GO" id="GO:0005085">
    <property type="term" value="F:guanyl-nucleotide exchange factor activity"/>
    <property type="evidence" value="ECO:0007669"/>
    <property type="project" value="InterPro"/>
</dbReference>
<dbReference type="SMART" id="SM00325">
    <property type="entry name" value="RhoGEF"/>
    <property type="match status" value="1"/>
</dbReference>
<dbReference type="InterPro" id="IPR053026">
    <property type="entry name" value="CDC42_GEF"/>
</dbReference>
<dbReference type="GO" id="GO:0005737">
    <property type="term" value="C:cytoplasm"/>
    <property type="evidence" value="ECO:0007669"/>
    <property type="project" value="TreeGrafter"/>
</dbReference>
<dbReference type="SMART" id="SM00666">
    <property type="entry name" value="PB1"/>
    <property type="match status" value="1"/>
</dbReference>
<feature type="domain" description="DH" evidence="2">
    <location>
        <begin position="228"/>
        <end position="402"/>
    </location>
</feature>
<protein>
    <recommendedName>
        <fullName evidence="6">DH domain-containing protein</fullName>
    </recommendedName>
</protein>
<dbReference type="CDD" id="cd00014">
    <property type="entry name" value="CH_SF"/>
    <property type="match status" value="1"/>
</dbReference>